<gene>
    <name evidence="2" type="primary">OSJNBa0054L03.17</name>
</gene>
<evidence type="ECO:0000313" key="3">
    <source>
        <dbReference type="Proteomes" id="UP000000763"/>
    </source>
</evidence>
<protein>
    <submittedName>
        <fullName evidence="2">Uncharacterized protein</fullName>
    </submittedName>
</protein>
<dbReference type="EMBL" id="AP005164">
    <property type="protein sequence ID" value="BAD05538.1"/>
    <property type="molecule type" value="Genomic_DNA"/>
</dbReference>
<organism evidence="2 3">
    <name type="scientific">Oryza sativa subsp. japonica</name>
    <name type="common">Rice</name>
    <dbReference type="NCBI Taxonomy" id="39947"/>
    <lineage>
        <taxon>Eukaryota</taxon>
        <taxon>Viridiplantae</taxon>
        <taxon>Streptophyta</taxon>
        <taxon>Embryophyta</taxon>
        <taxon>Tracheophyta</taxon>
        <taxon>Spermatophyta</taxon>
        <taxon>Magnoliopsida</taxon>
        <taxon>Liliopsida</taxon>
        <taxon>Poales</taxon>
        <taxon>Poaceae</taxon>
        <taxon>BOP clade</taxon>
        <taxon>Oryzoideae</taxon>
        <taxon>Oryzeae</taxon>
        <taxon>Oryzinae</taxon>
        <taxon>Oryza</taxon>
        <taxon>Oryza sativa</taxon>
    </lineage>
</organism>
<keyword evidence="1" id="KW-0732">Signal</keyword>
<sequence length="87" mass="9255">MAIPALIDLSFSLISLSSLLCRSYPLLLPYAAEILTSPFCALQRGASKGGGGQCAPETGGQAAGLGRWLTLNHDDLKWTKFKILDGF</sequence>
<dbReference type="AlphaFoldDB" id="Q6Z4V1"/>
<proteinExistence type="predicted"/>
<name>Q6Z4V1_ORYSJ</name>
<accession>Q6Z4V1</accession>
<reference evidence="3" key="2">
    <citation type="journal article" date="2008" name="Nucleic Acids Res.">
        <title>The rice annotation project database (RAP-DB): 2008 update.</title>
        <authorList>
            <consortium name="The rice annotation project (RAP)"/>
        </authorList>
    </citation>
    <scope>GENOME REANNOTATION</scope>
    <source>
        <strain evidence="3">cv. Nipponbare</strain>
    </source>
</reference>
<evidence type="ECO:0000313" key="2">
    <source>
        <dbReference type="EMBL" id="BAD05538.1"/>
    </source>
</evidence>
<dbReference type="Proteomes" id="UP000000763">
    <property type="component" value="Chromosome 8"/>
</dbReference>
<evidence type="ECO:0000256" key="1">
    <source>
        <dbReference type="SAM" id="SignalP"/>
    </source>
</evidence>
<feature type="signal peptide" evidence="1">
    <location>
        <begin position="1"/>
        <end position="23"/>
    </location>
</feature>
<reference evidence="3" key="1">
    <citation type="journal article" date="2005" name="Nature">
        <title>The map-based sequence of the rice genome.</title>
        <authorList>
            <consortium name="International rice genome sequencing project (IRGSP)"/>
            <person name="Matsumoto T."/>
            <person name="Wu J."/>
            <person name="Kanamori H."/>
            <person name="Katayose Y."/>
            <person name="Fujisawa M."/>
            <person name="Namiki N."/>
            <person name="Mizuno H."/>
            <person name="Yamamoto K."/>
            <person name="Antonio B.A."/>
            <person name="Baba T."/>
            <person name="Sakata K."/>
            <person name="Nagamura Y."/>
            <person name="Aoki H."/>
            <person name="Arikawa K."/>
            <person name="Arita K."/>
            <person name="Bito T."/>
            <person name="Chiden Y."/>
            <person name="Fujitsuka N."/>
            <person name="Fukunaka R."/>
            <person name="Hamada M."/>
            <person name="Harada C."/>
            <person name="Hayashi A."/>
            <person name="Hijishita S."/>
            <person name="Honda M."/>
            <person name="Hosokawa S."/>
            <person name="Ichikawa Y."/>
            <person name="Idonuma A."/>
            <person name="Iijima M."/>
            <person name="Ikeda M."/>
            <person name="Ikeno M."/>
            <person name="Ito K."/>
            <person name="Ito S."/>
            <person name="Ito T."/>
            <person name="Ito Y."/>
            <person name="Ito Y."/>
            <person name="Iwabuchi A."/>
            <person name="Kamiya K."/>
            <person name="Karasawa W."/>
            <person name="Kurita K."/>
            <person name="Katagiri S."/>
            <person name="Kikuta A."/>
            <person name="Kobayashi H."/>
            <person name="Kobayashi N."/>
            <person name="Machita K."/>
            <person name="Maehara T."/>
            <person name="Masukawa M."/>
            <person name="Mizubayashi T."/>
            <person name="Mukai Y."/>
            <person name="Nagasaki H."/>
            <person name="Nagata Y."/>
            <person name="Naito S."/>
            <person name="Nakashima M."/>
            <person name="Nakama Y."/>
            <person name="Nakamichi Y."/>
            <person name="Nakamura M."/>
            <person name="Meguro A."/>
            <person name="Negishi M."/>
            <person name="Ohta I."/>
            <person name="Ohta T."/>
            <person name="Okamoto M."/>
            <person name="Ono N."/>
            <person name="Saji S."/>
            <person name="Sakaguchi M."/>
            <person name="Sakai K."/>
            <person name="Shibata M."/>
            <person name="Shimokawa T."/>
            <person name="Song J."/>
            <person name="Takazaki Y."/>
            <person name="Terasawa K."/>
            <person name="Tsugane M."/>
            <person name="Tsuji K."/>
            <person name="Ueda S."/>
            <person name="Waki K."/>
            <person name="Yamagata H."/>
            <person name="Yamamoto M."/>
            <person name="Yamamoto S."/>
            <person name="Yamane H."/>
            <person name="Yoshiki S."/>
            <person name="Yoshihara R."/>
            <person name="Yukawa K."/>
            <person name="Zhong H."/>
            <person name="Yano M."/>
            <person name="Yuan Q."/>
            <person name="Ouyang S."/>
            <person name="Liu J."/>
            <person name="Jones K.M."/>
            <person name="Gansberger K."/>
            <person name="Moffat K."/>
            <person name="Hill J."/>
            <person name="Bera J."/>
            <person name="Fadrosh D."/>
            <person name="Jin S."/>
            <person name="Johri S."/>
            <person name="Kim M."/>
            <person name="Overton L."/>
            <person name="Reardon M."/>
            <person name="Tsitrin T."/>
            <person name="Vuong H."/>
            <person name="Weaver B."/>
            <person name="Ciecko A."/>
            <person name="Tallon L."/>
            <person name="Jackson J."/>
            <person name="Pai G."/>
            <person name="Aken S.V."/>
            <person name="Utterback T."/>
            <person name="Reidmuller S."/>
            <person name="Feldblyum T."/>
            <person name="Hsiao J."/>
            <person name="Zismann V."/>
            <person name="Iobst S."/>
            <person name="de Vazeille A.R."/>
            <person name="Buell C.R."/>
            <person name="Ying K."/>
            <person name="Li Y."/>
            <person name="Lu T."/>
            <person name="Huang Y."/>
            <person name="Zhao Q."/>
            <person name="Feng Q."/>
            <person name="Zhang L."/>
            <person name="Zhu J."/>
            <person name="Weng Q."/>
            <person name="Mu J."/>
            <person name="Lu Y."/>
            <person name="Fan D."/>
            <person name="Liu Y."/>
            <person name="Guan J."/>
            <person name="Zhang Y."/>
            <person name="Yu S."/>
            <person name="Liu X."/>
            <person name="Zhang Y."/>
            <person name="Hong G."/>
            <person name="Han B."/>
            <person name="Choisne N."/>
            <person name="Demange N."/>
            <person name="Orjeda G."/>
            <person name="Samain S."/>
            <person name="Cattolico L."/>
            <person name="Pelletier E."/>
            <person name="Couloux A."/>
            <person name="Segurens B."/>
            <person name="Wincker P."/>
            <person name="D'Hont A."/>
            <person name="Scarpelli C."/>
            <person name="Weissenbach J."/>
            <person name="Salanoubat M."/>
            <person name="Quetier F."/>
            <person name="Yu Y."/>
            <person name="Kim H.R."/>
            <person name="Rambo T."/>
            <person name="Currie J."/>
            <person name="Collura K."/>
            <person name="Luo M."/>
            <person name="Yang T."/>
            <person name="Ammiraju J.S.S."/>
            <person name="Engler F."/>
            <person name="Soderlund C."/>
            <person name="Wing R.A."/>
            <person name="Palmer L.E."/>
            <person name="de la Bastide M."/>
            <person name="Spiegel L."/>
            <person name="Nascimento L."/>
            <person name="Zutavern T."/>
            <person name="O'Shaughnessy A."/>
            <person name="Dike S."/>
            <person name="Dedhia N."/>
            <person name="Preston R."/>
            <person name="Balija V."/>
            <person name="McCombie W.R."/>
            <person name="Chow T."/>
            <person name="Chen H."/>
            <person name="Chung M."/>
            <person name="Chen C."/>
            <person name="Shaw J."/>
            <person name="Wu H."/>
            <person name="Hsiao K."/>
            <person name="Chao Y."/>
            <person name="Chu M."/>
            <person name="Cheng C."/>
            <person name="Hour A."/>
            <person name="Lee P."/>
            <person name="Lin S."/>
            <person name="Lin Y."/>
            <person name="Liou J."/>
            <person name="Liu S."/>
            <person name="Hsing Y."/>
            <person name="Raghuvanshi S."/>
            <person name="Mohanty A."/>
            <person name="Bharti A.K."/>
            <person name="Gaur A."/>
            <person name="Gupta V."/>
            <person name="Kumar D."/>
            <person name="Ravi V."/>
            <person name="Vij S."/>
            <person name="Kapur A."/>
            <person name="Khurana P."/>
            <person name="Khurana P."/>
            <person name="Khurana J.P."/>
            <person name="Tyagi A.K."/>
            <person name="Gaikwad K."/>
            <person name="Singh A."/>
            <person name="Dalal V."/>
            <person name="Srivastava S."/>
            <person name="Dixit A."/>
            <person name="Pal A.K."/>
            <person name="Ghazi I.A."/>
            <person name="Yadav M."/>
            <person name="Pandit A."/>
            <person name="Bhargava A."/>
            <person name="Sureshbabu K."/>
            <person name="Batra K."/>
            <person name="Sharma T.R."/>
            <person name="Mohapatra T."/>
            <person name="Singh N.K."/>
            <person name="Messing J."/>
            <person name="Nelson A.B."/>
            <person name="Fuks G."/>
            <person name="Kavchok S."/>
            <person name="Keizer G."/>
            <person name="Linton E."/>
            <person name="Llaca V."/>
            <person name="Song R."/>
            <person name="Tanyolac B."/>
            <person name="Young S."/>
            <person name="Ho-Il K."/>
            <person name="Hahn J.H."/>
            <person name="Sangsakoo G."/>
            <person name="Vanavichit A."/>
            <person name="de Mattos Luiz.A.T."/>
            <person name="Zimmer P.D."/>
            <person name="Malone G."/>
            <person name="Dellagostin O."/>
            <person name="de Oliveira A.C."/>
            <person name="Bevan M."/>
            <person name="Bancroft I."/>
            <person name="Minx P."/>
            <person name="Cordum H."/>
            <person name="Wilson R."/>
            <person name="Cheng Z."/>
            <person name="Jin W."/>
            <person name="Jiang J."/>
            <person name="Leong S.A."/>
            <person name="Iwama H."/>
            <person name="Gojobori T."/>
            <person name="Itoh T."/>
            <person name="Niimura Y."/>
            <person name="Fujii Y."/>
            <person name="Habara T."/>
            <person name="Sakai H."/>
            <person name="Sato Y."/>
            <person name="Wilson G."/>
            <person name="Kumar K."/>
            <person name="McCouch S."/>
            <person name="Juretic N."/>
            <person name="Hoen D."/>
            <person name="Wright S."/>
            <person name="Bruskiewich R."/>
            <person name="Bureau T."/>
            <person name="Miyao A."/>
            <person name="Hirochika H."/>
            <person name="Nishikawa T."/>
            <person name="Kadowaki K."/>
            <person name="Sugiura M."/>
            <person name="Burr B."/>
            <person name="Sasaki T."/>
        </authorList>
    </citation>
    <scope>NUCLEOTIDE SEQUENCE [LARGE SCALE GENOMIC DNA]</scope>
    <source>
        <strain evidence="3">cv. Nipponbare</strain>
    </source>
</reference>
<feature type="chain" id="PRO_5004283737" evidence="1">
    <location>
        <begin position="24"/>
        <end position="87"/>
    </location>
</feature>